<dbReference type="OrthoDB" id="4149209at2"/>
<sequence length="232" mass="25069">MTLLEPDTDGQLALEDVCVDLFDLAGDPLDAAVARLKAGVKPTAEDIALLAEAARTAQRAFKEIGAANDVLDDASDLGEDLTTALAETLRRRARAEVPALLGALRAQAARVERSEAVRTVAGRILGNGGPDEPAALDSVPALTADLLPRVPSVYDDEEEPGASLADLWERQERLERVQDRVREERVEHVAARLVALAERIVDRAFTDARFTRAALDEMDRAHALWCACLDEG</sequence>
<evidence type="ECO:0000313" key="1">
    <source>
        <dbReference type="EMBL" id="EGX58544.1"/>
    </source>
</evidence>
<keyword evidence="2" id="KW-1185">Reference proteome</keyword>
<organism evidence="1 2">
    <name type="scientific">Streptomyces zinciresistens K42</name>
    <dbReference type="NCBI Taxonomy" id="700597"/>
    <lineage>
        <taxon>Bacteria</taxon>
        <taxon>Bacillati</taxon>
        <taxon>Actinomycetota</taxon>
        <taxon>Actinomycetes</taxon>
        <taxon>Kitasatosporales</taxon>
        <taxon>Streptomycetaceae</taxon>
        <taxon>Streptomyces</taxon>
    </lineage>
</organism>
<name>G2GD83_9ACTN</name>
<evidence type="ECO:0000313" key="2">
    <source>
        <dbReference type="Proteomes" id="UP000004217"/>
    </source>
</evidence>
<proteinExistence type="predicted"/>
<comment type="caution">
    <text evidence="1">The sequence shown here is derived from an EMBL/GenBank/DDBJ whole genome shotgun (WGS) entry which is preliminary data.</text>
</comment>
<dbReference type="PATRIC" id="fig|700597.3.peg.3389"/>
<dbReference type="AlphaFoldDB" id="G2GD83"/>
<gene>
    <name evidence="1" type="ORF">SZN_17302</name>
</gene>
<accession>G2GD83</accession>
<dbReference type="RefSeq" id="WP_007496615.1">
    <property type="nucleotide sequence ID" value="NZ_AGBF01000052.1"/>
</dbReference>
<dbReference type="Proteomes" id="UP000004217">
    <property type="component" value="Unassembled WGS sequence"/>
</dbReference>
<reference evidence="1 2" key="1">
    <citation type="submission" date="2011-08" db="EMBL/GenBank/DDBJ databases">
        <authorList>
            <person name="Lin Y."/>
            <person name="Hao X."/>
            <person name="Johnstone L."/>
            <person name="Miller S.J."/>
            <person name="Wei G."/>
            <person name="Rensing C."/>
        </authorList>
    </citation>
    <scope>NUCLEOTIDE SEQUENCE [LARGE SCALE GENOMIC DNA]</scope>
    <source>
        <strain evidence="1 2">K42</strain>
    </source>
</reference>
<protein>
    <submittedName>
        <fullName evidence="1">Uncharacterized protein</fullName>
    </submittedName>
</protein>
<dbReference type="EMBL" id="AGBF01000052">
    <property type="protein sequence ID" value="EGX58544.1"/>
    <property type="molecule type" value="Genomic_DNA"/>
</dbReference>